<feature type="signal peptide" evidence="2">
    <location>
        <begin position="1"/>
        <end position="19"/>
    </location>
</feature>
<name>A0A8S1CN11_9INSE</name>
<dbReference type="EMBL" id="CADEPI010000046">
    <property type="protein sequence ID" value="CAB3369591.1"/>
    <property type="molecule type" value="Genomic_DNA"/>
</dbReference>
<evidence type="ECO:0000256" key="1">
    <source>
        <dbReference type="SAM" id="MobiDB-lite"/>
    </source>
</evidence>
<organism evidence="3 4">
    <name type="scientific">Cloeon dipterum</name>
    <dbReference type="NCBI Taxonomy" id="197152"/>
    <lineage>
        <taxon>Eukaryota</taxon>
        <taxon>Metazoa</taxon>
        <taxon>Ecdysozoa</taxon>
        <taxon>Arthropoda</taxon>
        <taxon>Hexapoda</taxon>
        <taxon>Insecta</taxon>
        <taxon>Pterygota</taxon>
        <taxon>Palaeoptera</taxon>
        <taxon>Ephemeroptera</taxon>
        <taxon>Pisciforma</taxon>
        <taxon>Baetidae</taxon>
        <taxon>Cloeon</taxon>
    </lineage>
</organism>
<dbReference type="Proteomes" id="UP000494165">
    <property type="component" value="Unassembled WGS sequence"/>
</dbReference>
<evidence type="ECO:0000313" key="4">
    <source>
        <dbReference type="Proteomes" id="UP000494165"/>
    </source>
</evidence>
<keyword evidence="4" id="KW-1185">Reference proteome</keyword>
<keyword evidence="2" id="KW-0732">Signal</keyword>
<evidence type="ECO:0000256" key="2">
    <source>
        <dbReference type="SAM" id="SignalP"/>
    </source>
</evidence>
<proteinExistence type="predicted"/>
<reference evidence="3 4" key="1">
    <citation type="submission" date="2020-04" db="EMBL/GenBank/DDBJ databases">
        <authorList>
            <person name="Alioto T."/>
            <person name="Alioto T."/>
            <person name="Gomez Garrido J."/>
        </authorList>
    </citation>
    <scope>NUCLEOTIDE SEQUENCE [LARGE SCALE GENOMIC DNA]</scope>
</reference>
<accession>A0A8S1CN11</accession>
<sequence length="415" mass="43617">MRCTAWWCALLGVLVSVVALPGRRPIGASPGRPFARRAVLASKPKAPYMTLSPFLPVKPANPQIFMDAKGRTLNNLLSAAPGRRALDAAAPPAADPAGMAAKKADFLNKLFGGLGPVVASPDPAAPPAFWSPPAAPAPPADDFATQAQKLAQLVSATLSEPVATEAPAPAFPFLFAPIPTTPKPTIVPPGFWLPSSPIAAPGEYVNKVSEFLEKLFASKMPTPAAPAARSLAARHHEHNPYVDLESRERSLPPPAGGAFSSKDMVLNSILSEVAELKGALMDTVTDMVAKQKSLPFVPPKKIKILPPWVPTPPPTPDPLEPYQKRLETLGQVFDMLTGLGQDVTAPKNSTSPPAAGTTTTRTVRSIPVRSVQMAVHQGHQSMPPGTEELISVGAGRDPNSAHEGGGLNLKIKVPH</sequence>
<comment type="caution">
    <text evidence="3">The sequence shown here is derived from an EMBL/GenBank/DDBJ whole genome shotgun (WGS) entry which is preliminary data.</text>
</comment>
<dbReference type="AlphaFoldDB" id="A0A8S1CN11"/>
<evidence type="ECO:0000313" key="3">
    <source>
        <dbReference type="EMBL" id="CAB3369591.1"/>
    </source>
</evidence>
<feature type="chain" id="PRO_5035832726" evidence="2">
    <location>
        <begin position="20"/>
        <end position="415"/>
    </location>
</feature>
<protein>
    <submittedName>
        <fullName evidence="3">Uncharacterized protein</fullName>
    </submittedName>
</protein>
<gene>
    <name evidence="3" type="ORF">CLODIP_2_CD02613</name>
</gene>
<dbReference type="OrthoDB" id="8197271at2759"/>
<feature type="region of interest" description="Disordered" evidence="1">
    <location>
        <begin position="342"/>
        <end position="361"/>
    </location>
</feature>
<feature type="compositionally biased region" description="Low complexity" evidence="1">
    <location>
        <begin position="350"/>
        <end position="361"/>
    </location>
</feature>